<comment type="similarity">
    <text evidence="3 13">Belongs to the G-protein coupled receptor 1 family.</text>
</comment>
<dbReference type="PRINTS" id="PR00245">
    <property type="entry name" value="OLFACTORYR"/>
</dbReference>
<evidence type="ECO:0000256" key="12">
    <source>
        <dbReference type="ARBA" id="ARBA00023224"/>
    </source>
</evidence>
<evidence type="ECO:0000256" key="5">
    <source>
        <dbReference type="ARBA" id="ARBA00022606"/>
    </source>
</evidence>
<keyword evidence="5 14" id="KW-0716">Sensory transduction</keyword>
<dbReference type="GO" id="GO:0005886">
    <property type="term" value="C:plasma membrane"/>
    <property type="evidence" value="ECO:0007669"/>
    <property type="project" value="UniProtKB-SubCell"/>
</dbReference>
<dbReference type="PROSITE" id="PS00237">
    <property type="entry name" value="G_PROTEIN_RECEP_F1_1"/>
    <property type="match status" value="1"/>
</dbReference>
<feature type="domain" description="G-protein coupled receptors family 1 profile" evidence="15">
    <location>
        <begin position="40"/>
        <end position="289"/>
    </location>
</feature>
<evidence type="ECO:0000256" key="13">
    <source>
        <dbReference type="RuleBase" id="RU000688"/>
    </source>
</evidence>
<feature type="transmembrane region" description="Helical" evidence="14">
    <location>
        <begin position="139"/>
        <end position="163"/>
    </location>
</feature>
<dbReference type="PRINTS" id="PR00237">
    <property type="entry name" value="GPCRRHODOPSN"/>
</dbReference>
<keyword evidence="10 14" id="KW-0472">Membrane</keyword>
<evidence type="ECO:0000256" key="2">
    <source>
        <dbReference type="ARBA" id="ARBA00004651"/>
    </source>
</evidence>
<dbReference type="GeneID" id="103112842"/>
<evidence type="ECO:0000256" key="3">
    <source>
        <dbReference type="ARBA" id="ARBA00010663"/>
    </source>
</evidence>
<sequence>MEGNQSWPPEFILVGFHLRTEIEVLLFCIFLTLYISNLLANGIILGLIWLDTRLHTPMYYFLAHLAVIDVCYASGNLPNILENFVKHKKTISFFSCVTQMILFLTFAAVECMILVVMSYDRYVAICHPLQYTVIMNWRVCTVLAVASWTCAISLTLTHLILFLKLPYCGLQEVNHIFCEILAVLKSSCGDTRINQMFVFASGTFVIVGPLSLMLVSYIRILWAILKIQSGEGQRKAFSTCSSHFCVVGLYFGIAMMVYCIPDSGHQAEQQKILSLFYTLLNPLLNPLIYSLRNAQVKAALCKVLQQQRTI</sequence>
<dbReference type="InterPro" id="IPR000276">
    <property type="entry name" value="GPCR_Rhodpsn"/>
</dbReference>
<feature type="transmembrane region" description="Helical" evidence="14">
    <location>
        <begin position="24"/>
        <end position="50"/>
    </location>
</feature>
<dbReference type="FunFam" id="1.20.1070.10:FF:000008">
    <property type="entry name" value="Olfactory receptor"/>
    <property type="match status" value="1"/>
</dbReference>
<dbReference type="FunFam" id="1.10.1220.70:FF:000001">
    <property type="entry name" value="Olfactory receptor"/>
    <property type="match status" value="1"/>
</dbReference>
<dbReference type="PANTHER" id="PTHR26453">
    <property type="entry name" value="OLFACTORY RECEPTOR"/>
    <property type="match status" value="1"/>
</dbReference>
<dbReference type="GO" id="GO:0004984">
    <property type="term" value="F:olfactory receptor activity"/>
    <property type="evidence" value="ECO:0007669"/>
    <property type="project" value="InterPro"/>
</dbReference>
<dbReference type="Pfam" id="PF13853">
    <property type="entry name" value="7tm_4"/>
    <property type="match status" value="1"/>
</dbReference>
<proteinExistence type="inferred from homology"/>
<feature type="transmembrane region" description="Helical" evidence="14">
    <location>
        <begin position="57"/>
        <end position="77"/>
    </location>
</feature>
<keyword evidence="9 13" id="KW-0297">G-protein coupled receptor</keyword>
<dbReference type="PROSITE" id="PS50262">
    <property type="entry name" value="G_PROTEIN_RECEP_F1_2"/>
    <property type="match status" value="1"/>
</dbReference>
<keyword evidence="12 13" id="KW-0807">Transducer</keyword>
<evidence type="ECO:0000256" key="14">
    <source>
        <dbReference type="RuleBase" id="RU363047"/>
    </source>
</evidence>
<name>A0A1S2ZP52_ERIEU</name>
<evidence type="ECO:0000313" key="17">
    <source>
        <dbReference type="RefSeq" id="XP_007522390.1"/>
    </source>
</evidence>
<evidence type="ECO:0000256" key="9">
    <source>
        <dbReference type="ARBA" id="ARBA00023040"/>
    </source>
</evidence>
<reference evidence="17" key="1">
    <citation type="submission" date="2025-08" db="UniProtKB">
        <authorList>
            <consortium name="RefSeq"/>
        </authorList>
    </citation>
    <scope>IDENTIFICATION</scope>
</reference>
<evidence type="ECO:0000256" key="7">
    <source>
        <dbReference type="ARBA" id="ARBA00022725"/>
    </source>
</evidence>
<dbReference type="CDD" id="cd15420">
    <property type="entry name" value="7tmA_OR2A-like"/>
    <property type="match status" value="1"/>
</dbReference>
<dbReference type="eggNOG" id="ENOG502T1JY">
    <property type="taxonomic scope" value="Eukaryota"/>
</dbReference>
<evidence type="ECO:0000256" key="8">
    <source>
        <dbReference type="ARBA" id="ARBA00022989"/>
    </source>
</evidence>
<accession>A0A1S2ZP52</accession>
<gene>
    <name evidence="17" type="primary">LOC103112842</name>
</gene>
<evidence type="ECO:0000313" key="16">
    <source>
        <dbReference type="Proteomes" id="UP001652624"/>
    </source>
</evidence>
<dbReference type="OrthoDB" id="6147321at2759"/>
<keyword evidence="8 14" id="KW-1133">Transmembrane helix</keyword>
<keyword evidence="16" id="KW-1185">Reference proteome</keyword>
<evidence type="ECO:0000256" key="1">
    <source>
        <dbReference type="ARBA" id="ARBA00003929"/>
    </source>
</evidence>
<keyword evidence="6 13" id="KW-0812">Transmembrane</keyword>
<evidence type="ECO:0000256" key="6">
    <source>
        <dbReference type="ARBA" id="ARBA00022692"/>
    </source>
</evidence>
<dbReference type="InterPro" id="IPR000725">
    <property type="entry name" value="Olfact_rcpt"/>
</dbReference>
<evidence type="ECO:0000259" key="15">
    <source>
        <dbReference type="PROSITE" id="PS50262"/>
    </source>
</evidence>
<evidence type="ECO:0000256" key="11">
    <source>
        <dbReference type="ARBA" id="ARBA00023170"/>
    </source>
</evidence>
<feature type="transmembrane region" description="Helical" evidence="14">
    <location>
        <begin position="196"/>
        <end position="224"/>
    </location>
</feature>
<comment type="subcellular location">
    <subcellularLocation>
        <location evidence="2 14">Cell membrane</location>
        <topology evidence="2 14">Multi-pass membrane protein</topology>
    </subcellularLocation>
</comment>
<keyword evidence="7 14" id="KW-0552">Olfaction</keyword>
<organism evidence="16 17">
    <name type="scientific">Erinaceus europaeus</name>
    <name type="common">Western European hedgehog</name>
    <dbReference type="NCBI Taxonomy" id="9365"/>
    <lineage>
        <taxon>Eukaryota</taxon>
        <taxon>Metazoa</taxon>
        <taxon>Chordata</taxon>
        <taxon>Craniata</taxon>
        <taxon>Vertebrata</taxon>
        <taxon>Euteleostomi</taxon>
        <taxon>Mammalia</taxon>
        <taxon>Eutheria</taxon>
        <taxon>Laurasiatheria</taxon>
        <taxon>Eulipotyphla</taxon>
        <taxon>Erinaceidae</taxon>
        <taxon>Erinaceinae</taxon>
        <taxon>Erinaceus</taxon>
    </lineage>
</organism>
<keyword evidence="4 14" id="KW-1003">Cell membrane</keyword>
<protein>
    <recommendedName>
        <fullName evidence="14">Olfactory receptor</fullName>
    </recommendedName>
</protein>
<dbReference type="GO" id="GO:0004930">
    <property type="term" value="F:G protein-coupled receptor activity"/>
    <property type="evidence" value="ECO:0007669"/>
    <property type="project" value="UniProtKB-KW"/>
</dbReference>
<feature type="transmembrane region" description="Helical" evidence="14">
    <location>
        <begin position="236"/>
        <end position="258"/>
    </location>
</feature>
<dbReference type="SUPFAM" id="SSF81321">
    <property type="entry name" value="Family A G protein-coupled receptor-like"/>
    <property type="match status" value="1"/>
</dbReference>
<comment type="function">
    <text evidence="1">Putative odorant or sperm cell receptor.</text>
</comment>
<keyword evidence="11 13" id="KW-0675">Receptor</keyword>
<dbReference type="InterPro" id="IPR017452">
    <property type="entry name" value="GPCR_Rhodpsn_7TM"/>
</dbReference>
<evidence type="ECO:0000256" key="10">
    <source>
        <dbReference type="ARBA" id="ARBA00023136"/>
    </source>
</evidence>
<dbReference type="Gene3D" id="1.20.1070.10">
    <property type="entry name" value="Rhodopsin 7-helix transmembrane proteins"/>
    <property type="match status" value="1"/>
</dbReference>
<dbReference type="Proteomes" id="UP001652624">
    <property type="component" value="Chromosome 8"/>
</dbReference>
<evidence type="ECO:0000256" key="4">
    <source>
        <dbReference type="ARBA" id="ARBA00022475"/>
    </source>
</evidence>
<feature type="transmembrane region" description="Helical" evidence="14">
    <location>
        <begin position="97"/>
        <end position="119"/>
    </location>
</feature>
<dbReference type="InParanoid" id="A0A1S2ZP52"/>
<dbReference type="RefSeq" id="XP_007522390.1">
    <property type="nucleotide sequence ID" value="XM_007522328.1"/>
</dbReference>
<dbReference type="AlphaFoldDB" id="A0A1S2ZP52"/>